<dbReference type="RefSeq" id="WP_067765960.1">
    <property type="nucleotide sequence ID" value="NZ_LZDS01000027.1"/>
</dbReference>
<keyword evidence="2" id="KW-1185">Reference proteome</keyword>
<protein>
    <submittedName>
        <fullName evidence="1">Uncharacterized protein</fullName>
    </submittedName>
</protein>
<reference evidence="2" key="1">
    <citation type="submission" date="2016-06" db="EMBL/GenBank/DDBJ databases">
        <authorList>
            <person name="Radolfova-Krizova L."/>
            <person name="Nemec A."/>
        </authorList>
    </citation>
    <scope>NUCLEOTIDE SEQUENCE [LARGE SCALE GENOMIC DNA]</scope>
    <source>
        <strain evidence="2">ANC 4275</strain>
    </source>
</reference>
<dbReference type="EMBL" id="LZDS01000027">
    <property type="protein sequence ID" value="OBX27953.1"/>
    <property type="molecule type" value="Genomic_DNA"/>
</dbReference>
<proteinExistence type="predicted"/>
<comment type="caution">
    <text evidence="1">The sequence shown here is derived from an EMBL/GenBank/DDBJ whole genome shotgun (WGS) entry which is preliminary data.</text>
</comment>
<dbReference type="AlphaFoldDB" id="A0A1A7R8Y7"/>
<name>A0A1A7R8Y7_9GAMM</name>
<organism evidence="1 2">
    <name type="scientific">Acinetobacter gandensis</name>
    <dbReference type="NCBI Taxonomy" id="1443941"/>
    <lineage>
        <taxon>Bacteria</taxon>
        <taxon>Pseudomonadati</taxon>
        <taxon>Pseudomonadota</taxon>
        <taxon>Gammaproteobacteria</taxon>
        <taxon>Moraxellales</taxon>
        <taxon>Moraxellaceae</taxon>
        <taxon>Acinetobacter</taxon>
    </lineage>
</organism>
<gene>
    <name evidence="1" type="ORF">A9J31_07450</name>
</gene>
<evidence type="ECO:0000313" key="2">
    <source>
        <dbReference type="Proteomes" id="UP000185753"/>
    </source>
</evidence>
<accession>A0A1A7R8Y7</accession>
<evidence type="ECO:0000313" key="1">
    <source>
        <dbReference type="EMBL" id="OBX27953.1"/>
    </source>
</evidence>
<dbReference type="Proteomes" id="UP000185753">
    <property type="component" value="Unassembled WGS sequence"/>
</dbReference>
<sequence>MKTHENYNKPQVENLPLNMTPRDILKDTRLNLRDFHKSLEKSKEIKILKDEIYEEIHTLLLDFFYSDYGLQEEINTINRKLKSFSNPYAFENNLKKWIDDNIDSSKLSNDLDIKEYSIELFNKLMKR</sequence>